<feature type="compositionally biased region" description="Polar residues" evidence="1">
    <location>
        <begin position="713"/>
        <end position="727"/>
    </location>
</feature>
<dbReference type="GO" id="GO:0005737">
    <property type="term" value="C:cytoplasm"/>
    <property type="evidence" value="ECO:0007669"/>
    <property type="project" value="TreeGrafter"/>
</dbReference>
<feature type="transmembrane region" description="Helical" evidence="2">
    <location>
        <begin position="534"/>
        <end position="554"/>
    </location>
</feature>
<keyword evidence="2" id="KW-0812">Transmembrane</keyword>
<dbReference type="PANTHER" id="PTHR31807:SF27">
    <property type="entry name" value="QWRF MOTIF-CONTAINING PROTEIN 7"/>
    <property type="match status" value="1"/>
</dbReference>
<keyword evidence="4" id="KW-1185">Reference proteome</keyword>
<dbReference type="PANTHER" id="PTHR31807">
    <property type="entry name" value="AUGMIN FAMILY MEMBER"/>
    <property type="match status" value="1"/>
</dbReference>
<dbReference type="GO" id="GO:0008017">
    <property type="term" value="F:microtubule binding"/>
    <property type="evidence" value="ECO:0007669"/>
    <property type="project" value="TreeGrafter"/>
</dbReference>
<proteinExistence type="predicted"/>
<sequence length="893" mass="97106">MDTGFTDNPHAAVSTQHNVRAAAIQRFRQRSVFKAFLPLVNIAYCLSRRGKQTPPHQAETSSDSKQQPRDKHQQRQAVTPQPAETSSDSKQAETSSDSKQPAETSSDSKQPAETSSDSKQPAETSSGLKQEPSSDSKQQQRQAVTPSSQQETSSDSKQQQRQAVTPADSKQPAETSRTPSSQQRQAVTPSSQQRQAVTPSSQQRQAVTPSSQQRQAVTPSSQQRQAVTPSDKQHDSKQSKQAVTPSSQQRQAVTPSSQQRQAVTPSSQQRQAIPLRSPPARVQEAATHCPFAAGHDPSPDPPGLTCTHLEPTVKSSCQPRPAHGGSGHGYLGRSALIALHSRCKFLFVSILIWVSPFSYFSLFFVFIPCYNRSFISLLIPLLFSLLSFPHLPLQSNLFPCSFSHFLSYAPLILCYVILLLYFLFLLLLNLLSLLLLILSLPLFLLLPLSLLLSFHSSSSSFSPLPPFPLFTPSISVGPLPPPLLFLSSFPLPSRSVYPLPPLISLLVSFPAPLLPLFLLLSYLSSFPFHLSFPLFLLLSLLSSFPFHLLSFPLFPPLISLLLSFPPLSFHSSSSSHFSNFLSPSSSHFSPRFLSTSSPSPLPPPLISFPPPLLPLFLSFPFHLLLLSPSSSFSSPPPPRPFPQFSRSHGGRRRDTPSPGSSRRLLFQLPRDEGGGPAAGKRRTGHLRFPESRVEGRPPSAPPPSPVDAYAPRAQSTGTGGPVSTSRKTGLRPHQLERTLLRSSEPPKRPSSLAFSHPLPPFPPSTKRCVLDAPPPPPHPLPRGVLWPALSPPHPAESCVVAAPSLPPNPMRGVWVAAPTPPPAILREVCGGRPLPSLPLSNPTRVGRGPRVAGRYVTPGSVDRFVSKATRDLGFMCRRRADSTPLAARATAAI</sequence>
<feature type="transmembrane region" description="Helical" evidence="2">
    <location>
        <begin position="345"/>
        <end position="367"/>
    </location>
</feature>
<feature type="compositionally biased region" description="Polar residues" evidence="1">
    <location>
        <begin position="172"/>
        <end position="230"/>
    </location>
</feature>
<keyword evidence="2" id="KW-1133">Transmembrane helix</keyword>
<name>A0A423TXB6_PENVA</name>
<evidence type="ECO:0000256" key="1">
    <source>
        <dbReference type="SAM" id="MobiDB-lite"/>
    </source>
</evidence>
<evidence type="ECO:0000256" key="2">
    <source>
        <dbReference type="SAM" id="Phobius"/>
    </source>
</evidence>
<feature type="compositionally biased region" description="Polar residues" evidence="1">
    <location>
        <begin position="239"/>
        <end position="271"/>
    </location>
</feature>
<comment type="caution">
    <text evidence="3">The sequence shown here is derived from an EMBL/GenBank/DDBJ whole genome shotgun (WGS) entry which is preliminary data.</text>
</comment>
<evidence type="ECO:0000313" key="3">
    <source>
        <dbReference type="EMBL" id="ROT81106.1"/>
    </source>
</evidence>
<feature type="transmembrane region" description="Helical" evidence="2">
    <location>
        <begin position="374"/>
        <end position="393"/>
    </location>
</feature>
<feature type="region of interest" description="Disordered" evidence="1">
    <location>
        <begin position="630"/>
        <end position="759"/>
    </location>
</feature>
<feature type="compositionally biased region" description="Basic and acidic residues" evidence="1">
    <location>
        <begin position="733"/>
        <end position="747"/>
    </location>
</feature>
<protein>
    <submittedName>
        <fullName evidence="3">Adhesive plaque matrix protein</fullName>
    </submittedName>
</protein>
<gene>
    <name evidence="3" type="ORF">C7M84_000142</name>
</gene>
<dbReference type="EMBL" id="QCYY01001017">
    <property type="protein sequence ID" value="ROT81106.1"/>
    <property type="molecule type" value="Genomic_DNA"/>
</dbReference>
<reference evidence="3 4" key="1">
    <citation type="submission" date="2018-04" db="EMBL/GenBank/DDBJ databases">
        <authorList>
            <person name="Zhang X."/>
            <person name="Yuan J."/>
            <person name="Li F."/>
            <person name="Xiang J."/>
        </authorList>
    </citation>
    <scope>NUCLEOTIDE SEQUENCE [LARGE SCALE GENOMIC DNA]</scope>
    <source>
        <tissue evidence="3">Muscle</tissue>
    </source>
</reference>
<dbReference type="GO" id="GO:0005880">
    <property type="term" value="C:nuclear microtubule"/>
    <property type="evidence" value="ECO:0007669"/>
    <property type="project" value="TreeGrafter"/>
</dbReference>
<dbReference type="GO" id="GO:0051225">
    <property type="term" value="P:spindle assembly"/>
    <property type="evidence" value="ECO:0007669"/>
    <property type="project" value="TreeGrafter"/>
</dbReference>
<feature type="compositionally biased region" description="Polar residues" evidence="1">
    <location>
        <begin position="54"/>
        <end position="65"/>
    </location>
</feature>
<keyword evidence="2" id="KW-0472">Membrane</keyword>
<feature type="transmembrane region" description="Helical" evidence="2">
    <location>
        <begin position="405"/>
        <end position="426"/>
    </location>
</feature>
<feature type="compositionally biased region" description="Polar residues" evidence="1">
    <location>
        <begin position="75"/>
        <end position="163"/>
    </location>
</feature>
<dbReference type="OrthoDB" id="329227at2759"/>
<accession>A0A423TXB6</accession>
<dbReference type="Proteomes" id="UP000283509">
    <property type="component" value="Unassembled WGS sequence"/>
</dbReference>
<reference evidence="3 4" key="2">
    <citation type="submission" date="2019-01" db="EMBL/GenBank/DDBJ databases">
        <title>The decoding of complex shrimp genome reveals the adaptation for benthos swimmer, frequently molting mechanism and breeding impact on genome.</title>
        <authorList>
            <person name="Sun Y."/>
            <person name="Gao Y."/>
            <person name="Yu Y."/>
        </authorList>
    </citation>
    <scope>NUCLEOTIDE SEQUENCE [LARGE SCALE GENOMIC DNA]</scope>
    <source>
        <tissue evidence="3">Muscle</tissue>
    </source>
</reference>
<organism evidence="3 4">
    <name type="scientific">Penaeus vannamei</name>
    <name type="common">Whiteleg shrimp</name>
    <name type="synonym">Litopenaeus vannamei</name>
    <dbReference type="NCBI Taxonomy" id="6689"/>
    <lineage>
        <taxon>Eukaryota</taxon>
        <taxon>Metazoa</taxon>
        <taxon>Ecdysozoa</taxon>
        <taxon>Arthropoda</taxon>
        <taxon>Crustacea</taxon>
        <taxon>Multicrustacea</taxon>
        <taxon>Malacostraca</taxon>
        <taxon>Eumalacostraca</taxon>
        <taxon>Eucarida</taxon>
        <taxon>Decapoda</taxon>
        <taxon>Dendrobranchiata</taxon>
        <taxon>Penaeoidea</taxon>
        <taxon>Penaeidae</taxon>
        <taxon>Penaeus</taxon>
    </lineage>
</organism>
<dbReference type="AlphaFoldDB" id="A0A423TXB6"/>
<evidence type="ECO:0000313" key="4">
    <source>
        <dbReference type="Proteomes" id="UP000283509"/>
    </source>
</evidence>
<feature type="transmembrane region" description="Helical" evidence="2">
    <location>
        <begin position="502"/>
        <end position="522"/>
    </location>
</feature>
<feature type="region of interest" description="Disordered" evidence="1">
    <location>
        <begin position="49"/>
        <end position="281"/>
    </location>
</feature>
<feature type="transmembrane region" description="Helical" evidence="2">
    <location>
        <begin position="433"/>
        <end position="454"/>
    </location>
</feature>